<evidence type="ECO:0000256" key="5">
    <source>
        <dbReference type="HAMAP-Rule" id="MF_00527"/>
    </source>
</evidence>
<dbReference type="InterPro" id="IPR011034">
    <property type="entry name" value="Formyl_transferase-like_C_sf"/>
</dbReference>
<evidence type="ECO:0000256" key="2">
    <source>
        <dbReference type="ARBA" id="ARBA00022763"/>
    </source>
</evidence>
<dbReference type="GO" id="GO:0003905">
    <property type="term" value="F:alkylbase DNA N-glycosylase activity"/>
    <property type="evidence" value="ECO:0007669"/>
    <property type="project" value="InterPro"/>
</dbReference>
<keyword evidence="2 5" id="KW-0227">DNA damage</keyword>
<dbReference type="Gene3D" id="3.10.300.10">
    <property type="entry name" value="Methylpurine-DNA glycosylase (MPG)"/>
    <property type="match status" value="1"/>
</dbReference>
<sequence>MIDFSRTADVVAEHLLGAVIHRGSVAIRLTEVEAYLGTSDPASHAHKGPTPRCATMFGEPSHLYVYASYGIHRAGNLVCSPDGTASGCLMRAGEVLSGHEEVRRRRGPASTDANLARGPGNLGSALGLDLVDNGSPVHQVRSGATGEAPSDGFWIEPARSPVDFVRGRRIGISKNVDAPLRFWIPDDPTVTSPRSRRTAVLSGRAPDAE</sequence>
<dbReference type="NCBIfam" id="NF002003">
    <property type="entry name" value="PRK00802.1-3"/>
    <property type="match status" value="1"/>
</dbReference>
<gene>
    <name evidence="7" type="ORF">GMA10_07505</name>
</gene>
<dbReference type="InterPro" id="IPR036995">
    <property type="entry name" value="MPG_sf"/>
</dbReference>
<comment type="caution">
    <text evidence="7">The sequence shown here is derived from an EMBL/GenBank/DDBJ whole genome shotgun (WGS) entry which is preliminary data.</text>
</comment>
<organism evidence="7 8">
    <name type="scientific">Rothia koreensis</name>
    <dbReference type="NCBI Taxonomy" id="592378"/>
    <lineage>
        <taxon>Bacteria</taxon>
        <taxon>Bacillati</taxon>
        <taxon>Actinomycetota</taxon>
        <taxon>Actinomycetes</taxon>
        <taxon>Micrococcales</taxon>
        <taxon>Micrococcaceae</taxon>
        <taxon>Rothia</taxon>
    </lineage>
</organism>
<evidence type="ECO:0000256" key="4">
    <source>
        <dbReference type="ARBA" id="ARBA00023204"/>
    </source>
</evidence>
<evidence type="ECO:0000256" key="1">
    <source>
        <dbReference type="ARBA" id="ARBA00009232"/>
    </source>
</evidence>
<dbReference type="EMBL" id="WOGT01000003">
    <property type="protein sequence ID" value="MUN55054.1"/>
    <property type="molecule type" value="Genomic_DNA"/>
</dbReference>
<dbReference type="SUPFAM" id="SSF50486">
    <property type="entry name" value="FMT C-terminal domain-like"/>
    <property type="match status" value="1"/>
</dbReference>
<proteinExistence type="inferred from homology"/>
<keyword evidence="8" id="KW-1185">Reference proteome</keyword>
<reference evidence="7 8" key="1">
    <citation type="submission" date="2019-12" db="EMBL/GenBank/DDBJ databases">
        <authorList>
            <person name="Li J."/>
            <person name="Shi Y."/>
            <person name="Xu G."/>
            <person name="Xiao D."/>
            <person name="Ran X."/>
        </authorList>
    </citation>
    <scope>NUCLEOTIDE SEQUENCE [LARGE SCALE GENOMIC DNA]</scope>
    <source>
        <strain evidence="7 8">JCM 15915</strain>
    </source>
</reference>
<dbReference type="Pfam" id="PF02245">
    <property type="entry name" value="Pur_DNA_glyco"/>
    <property type="match status" value="1"/>
</dbReference>
<evidence type="ECO:0000313" key="7">
    <source>
        <dbReference type="EMBL" id="MUN55054.1"/>
    </source>
</evidence>
<feature type="region of interest" description="Disordered" evidence="6">
    <location>
        <begin position="187"/>
        <end position="209"/>
    </location>
</feature>
<keyword evidence="7" id="KW-0326">Glycosidase</keyword>
<dbReference type="GO" id="GO:0006284">
    <property type="term" value="P:base-excision repair"/>
    <property type="evidence" value="ECO:0007669"/>
    <property type="project" value="InterPro"/>
</dbReference>
<accession>A0A7K1LIN9</accession>
<dbReference type="NCBIfam" id="TIGR00567">
    <property type="entry name" value="3mg"/>
    <property type="match status" value="1"/>
</dbReference>
<name>A0A7K1LIN9_9MICC</name>
<dbReference type="RefSeq" id="WP_129315414.1">
    <property type="nucleotide sequence ID" value="NZ_JBFCQO010000005.1"/>
</dbReference>
<dbReference type="HAMAP" id="MF_00527">
    <property type="entry name" value="3MGH"/>
    <property type="match status" value="1"/>
</dbReference>
<dbReference type="GO" id="GO:0003677">
    <property type="term" value="F:DNA binding"/>
    <property type="evidence" value="ECO:0007669"/>
    <property type="project" value="InterPro"/>
</dbReference>
<dbReference type="PANTHER" id="PTHR10429:SF0">
    <property type="entry name" value="DNA-3-METHYLADENINE GLYCOSYLASE"/>
    <property type="match status" value="1"/>
</dbReference>
<dbReference type="InterPro" id="IPR003180">
    <property type="entry name" value="MPG"/>
</dbReference>
<evidence type="ECO:0000313" key="8">
    <source>
        <dbReference type="Proteomes" id="UP000462152"/>
    </source>
</evidence>
<comment type="similarity">
    <text evidence="1 5">Belongs to the DNA glycosylase MPG family.</text>
</comment>
<dbReference type="Proteomes" id="UP000462152">
    <property type="component" value="Unassembled WGS sequence"/>
</dbReference>
<keyword evidence="3 5" id="KW-0378">Hydrolase</keyword>
<evidence type="ECO:0000256" key="6">
    <source>
        <dbReference type="SAM" id="MobiDB-lite"/>
    </source>
</evidence>
<evidence type="ECO:0000256" key="3">
    <source>
        <dbReference type="ARBA" id="ARBA00022801"/>
    </source>
</evidence>
<protein>
    <recommendedName>
        <fullName evidence="5">Putative 3-methyladenine DNA glycosylase</fullName>
        <ecNumber evidence="5">3.2.2.-</ecNumber>
    </recommendedName>
</protein>
<dbReference type="CDD" id="cd00540">
    <property type="entry name" value="AAG"/>
    <property type="match status" value="1"/>
</dbReference>
<dbReference type="PANTHER" id="PTHR10429">
    <property type="entry name" value="DNA-3-METHYLADENINE GLYCOSYLASE"/>
    <property type="match status" value="1"/>
</dbReference>
<dbReference type="AlphaFoldDB" id="A0A7K1LIN9"/>
<dbReference type="EC" id="3.2.2.-" evidence="5"/>
<dbReference type="OrthoDB" id="9794313at2"/>
<keyword evidence="4 5" id="KW-0234">DNA repair</keyword>